<reference evidence="2" key="1">
    <citation type="journal article" date="2019" name="Int. J. Syst. Evol. Microbiol.">
        <title>The Global Catalogue of Microorganisms (GCM) 10K type strain sequencing project: providing services to taxonomists for standard genome sequencing and annotation.</title>
        <authorList>
            <consortium name="The Broad Institute Genomics Platform"/>
            <consortium name="The Broad Institute Genome Sequencing Center for Infectious Disease"/>
            <person name="Wu L."/>
            <person name="Ma J."/>
        </authorList>
    </citation>
    <scope>NUCLEOTIDE SEQUENCE [LARGE SCALE GENOMIC DNA]</scope>
    <source>
        <strain evidence="2">JCM 17459</strain>
    </source>
</reference>
<keyword evidence="2" id="KW-1185">Reference proteome</keyword>
<evidence type="ECO:0008006" key="3">
    <source>
        <dbReference type="Google" id="ProtNLM"/>
    </source>
</evidence>
<organism evidence="1 2">
    <name type="scientific">Georgenia daeguensis</name>
    <dbReference type="NCBI Taxonomy" id="908355"/>
    <lineage>
        <taxon>Bacteria</taxon>
        <taxon>Bacillati</taxon>
        <taxon>Actinomycetota</taxon>
        <taxon>Actinomycetes</taxon>
        <taxon>Micrococcales</taxon>
        <taxon>Bogoriellaceae</taxon>
        <taxon>Georgenia</taxon>
    </lineage>
</organism>
<evidence type="ECO:0000313" key="2">
    <source>
        <dbReference type="Proteomes" id="UP001499841"/>
    </source>
</evidence>
<protein>
    <recommendedName>
        <fullName evidence="3">WXG100 family type VII secretion target</fullName>
    </recommendedName>
</protein>
<accession>A0ABP8EVC5</accession>
<name>A0ABP8EVC5_9MICO</name>
<sequence length="97" mass="9923">MTDLRVDVGALRDIGADLSVVAAEFREANVTSAGIAAATGHARLEERVRSFASGWDDTREDMVGGIESLAEVATAIADAFTQVDGDLAAGLSSGGAR</sequence>
<evidence type="ECO:0000313" key="1">
    <source>
        <dbReference type="EMBL" id="GAA4287930.1"/>
    </source>
</evidence>
<dbReference type="RefSeq" id="WP_345041206.1">
    <property type="nucleotide sequence ID" value="NZ_BAABBA010000010.1"/>
</dbReference>
<gene>
    <name evidence="1" type="ORF">GCM10022262_22900</name>
</gene>
<comment type="caution">
    <text evidence="1">The sequence shown here is derived from an EMBL/GenBank/DDBJ whole genome shotgun (WGS) entry which is preliminary data.</text>
</comment>
<dbReference type="EMBL" id="BAABBA010000010">
    <property type="protein sequence ID" value="GAA4287930.1"/>
    <property type="molecule type" value="Genomic_DNA"/>
</dbReference>
<dbReference type="Proteomes" id="UP001499841">
    <property type="component" value="Unassembled WGS sequence"/>
</dbReference>
<proteinExistence type="predicted"/>